<dbReference type="OrthoDB" id="5903970at2"/>
<sequence>MEVNMLYSPITKLSLVAIVLVAFSSFTHSADIAHTLRANTQDNNDPDNFIEIGLGASLGIGSSLIDEKAKGLGLFINLSSSYNWNGFFIDLGSETAEPLVIGYNLHNSDKWSFDLVLGTTEGGVSEDTDDRFIGIMKRQSSTMVGARLTGYFGKNILQVSLKRDVRGISDGTVATALLGRNWQYRNWNFHGLIGLNISDSKFNDYYLGVSEEESVVTGIESYDGKASIHFSSSVGVTYPLSENWIYRADISVSSNFGQNDSTLFEKRRNFDSGISTSINYVF</sequence>
<protein>
    <recommendedName>
        <fullName evidence="9">Outer membrane protein</fullName>
    </recommendedName>
</protein>
<evidence type="ECO:0000256" key="2">
    <source>
        <dbReference type="ARBA" id="ARBA00005722"/>
    </source>
</evidence>
<evidence type="ECO:0000313" key="8">
    <source>
        <dbReference type="Proteomes" id="UP000006251"/>
    </source>
</evidence>
<evidence type="ECO:0000256" key="5">
    <source>
        <dbReference type="ARBA" id="ARBA00023237"/>
    </source>
</evidence>
<comment type="caution">
    <text evidence="7">The sequence shown here is derived from an EMBL/GenBank/DDBJ whole genome shotgun (WGS) entry which is preliminary data.</text>
</comment>
<comment type="subcellular location">
    <subcellularLocation>
        <location evidence="1">Cell outer membrane</location>
    </subcellularLocation>
</comment>
<accession>K7A2X6</accession>
<evidence type="ECO:0000256" key="1">
    <source>
        <dbReference type="ARBA" id="ARBA00004442"/>
    </source>
</evidence>
<keyword evidence="4" id="KW-0472">Membrane</keyword>
<dbReference type="PANTHER" id="PTHR38776:SF1">
    <property type="entry name" value="MLTA-INTERACTING PROTEIN-RELATED"/>
    <property type="match status" value="1"/>
</dbReference>
<proteinExistence type="inferred from homology"/>
<organism evidence="7 8">
    <name type="scientific">Brumicola pallidula DSM 14239 = ACAM 615</name>
    <dbReference type="NCBI Taxonomy" id="1121922"/>
    <lineage>
        <taxon>Bacteria</taxon>
        <taxon>Pseudomonadati</taxon>
        <taxon>Pseudomonadota</taxon>
        <taxon>Gammaproteobacteria</taxon>
        <taxon>Alteromonadales</taxon>
        <taxon>Alteromonadaceae</taxon>
        <taxon>Brumicola</taxon>
    </lineage>
</organism>
<feature type="chain" id="PRO_5003898861" description="Outer membrane protein" evidence="6">
    <location>
        <begin position="30"/>
        <end position="282"/>
    </location>
</feature>
<evidence type="ECO:0000256" key="4">
    <source>
        <dbReference type="ARBA" id="ARBA00023136"/>
    </source>
</evidence>
<keyword evidence="8" id="KW-1185">Reference proteome</keyword>
<feature type="signal peptide" evidence="6">
    <location>
        <begin position="1"/>
        <end position="29"/>
    </location>
</feature>
<reference evidence="8" key="1">
    <citation type="journal article" date="2014" name="Environ. Microbiol.">
        <title>Comparative genomics of the marine bacterial genus Glaciecola reveals the high degree of genomic diversity and genomic characteristic for cold adaptation.</title>
        <authorList>
            <person name="Qin Q.L."/>
            <person name="Xie B.B."/>
            <person name="Yu Y."/>
            <person name="Shu Y.L."/>
            <person name="Rong J.C."/>
            <person name="Zhang Y.J."/>
            <person name="Zhao D.L."/>
            <person name="Chen X.L."/>
            <person name="Zhang X.Y."/>
            <person name="Chen B."/>
            <person name="Zhou B.C."/>
            <person name="Zhang Y.Z."/>
        </authorList>
    </citation>
    <scope>NUCLEOTIDE SEQUENCE [LARGE SCALE GENOMIC DNA]</scope>
    <source>
        <strain evidence="8">ACAM 615</strain>
    </source>
</reference>
<gene>
    <name evidence="7" type="ORF">GPAL_2959</name>
</gene>
<dbReference type="STRING" id="1121922.GCA_000428905_00439"/>
<keyword evidence="3 6" id="KW-0732">Signal</keyword>
<dbReference type="GO" id="GO:0009279">
    <property type="term" value="C:cell outer membrane"/>
    <property type="evidence" value="ECO:0007669"/>
    <property type="project" value="UniProtKB-SubCell"/>
</dbReference>
<comment type="similarity">
    <text evidence="2">Belongs to the MipA/OmpV family.</text>
</comment>
<evidence type="ECO:0000313" key="7">
    <source>
        <dbReference type="EMBL" id="GAC29810.1"/>
    </source>
</evidence>
<keyword evidence="5" id="KW-0998">Cell outer membrane</keyword>
<evidence type="ECO:0000256" key="6">
    <source>
        <dbReference type="SAM" id="SignalP"/>
    </source>
</evidence>
<dbReference type="InterPro" id="IPR010583">
    <property type="entry name" value="MipA"/>
</dbReference>
<evidence type="ECO:0008006" key="9">
    <source>
        <dbReference type="Google" id="ProtNLM"/>
    </source>
</evidence>
<dbReference type="Proteomes" id="UP000006251">
    <property type="component" value="Unassembled WGS sequence"/>
</dbReference>
<dbReference type="AlphaFoldDB" id="K7A2X6"/>
<dbReference type="EMBL" id="BAEQ01000050">
    <property type="protein sequence ID" value="GAC29810.1"/>
    <property type="molecule type" value="Genomic_DNA"/>
</dbReference>
<evidence type="ECO:0000256" key="3">
    <source>
        <dbReference type="ARBA" id="ARBA00022729"/>
    </source>
</evidence>
<dbReference type="Pfam" id="PF06629">
    <property type="entry name" value="MipA"/>
    <property type="match status" value="1"/>
</dbReference>
<name>K7A2X6_9ALTE</name>
<dbReference type="PANTHER" id="PTHR38776">
    <property type="entry name" value="MLTA-INTERACTING PROTEIN-RELATED"/>
    <property type="match status" value="1"/>
</dbReference>